<name>A0A9X1XF74_9BACL</name>
<dbReference type="PANTHER" id="PTHR43155">
    <property type="entry name" value="CYCLIC DI-GMP PHOSPHODIESTERASE PA4108-RELATED"/>
    <property type="match status" value="1"/>
</dbReference>
<dbReference type="SMART" id="SM00471">
    <property type="entry name" value="HDc"/>
    <property type="match status" value="1"/>
</dbReference>
<dbReference type="Proteomes" id="UP001139011">
    <property type="component" value="Unassembled WGS sequence"/>
</dbReference>
<protein>
    <submittedName>
        <fullName evidence="2">HD domain-containing protein</fullName>
    </submittedName>
</protein>
<organism evidence="2 3">
    <name type="scientific">Fictibacillus marinisediminis</name>
    <dbReference type="NCBI Taxonomy" id="2878389"/>
    <lineage>
        <taxon>Bacteria</taxon>
        <taxon>Bacillati</taxon>
        <taxon>Bacillota</taxon>
        <taxon>Bacilli</taxon>
        <taxon>Bacillales</taxon>
        <taxon>Fictibacillaceae</taxon>
        <taxon>Fictibacillus</taxon>
    </lineage>
</organism>
<dbReference type="Gene3D" id="1.10.3210.10">
    <property type="entry name" value="Hypothetical protein af1432"/>
    <property type="match status" value="1"/>
</dbReference>
<gene>
    <name evidence="2" type="ORF">LCY76_19490</name>
</gene>
<dbReference type="CDD" id="cd00077">
    <property type="entry name" value="HDc"/>
    <property type="match status" value="1"/>
</dbReference>
<dbReference type="SUPFAM" id="SSF109604">
    <property type="entry name" value="HD-domain/PDEase-like"/>
    <property type="match status" value="1"/>
</dbReference>
<evidence type="ECO:0000259" key="1">
    <source>
        <dbReference type="PROSITE" id="PS51832"/>
    </source>
</evidence>
<accession>A0A9X1XF74</accession>
<evidence type="ECO:0000313" key="3">
    <source>
        <dbReference type="Proteomes" id="UP001139011"/>
    </source>
</evidence>
<comment type="caution">
    <text evidence="2">The sequence shown here is derived from an EMBL/GenBank/DDBJ whole genome shotgun (WGS) entry which is preliminary data.</text>
</comment>
<feature type="domain" description="HD-GYP" evidence="1">
    <location>
        <begin position="101"/>
        <end position="296"/>
    </location>
</feature>
<dbReference type="AlphaFoldDB" id="A0A9X1XF74"/>
<dbReference type="InterPro" id="IPR037522">
    <property type="entry name" value="HD_GYP_dom"/>
</dbReference>
<keyword evidence="3" id="KW-1185">Reference proteome</keyword>
<dbReference type="RefSeq" id="WP_248253997.1">
    <property type="nucleotide sequence ID" value="NZ_JAIWJX010000002.1"/>
</dbReference>
<dbReference type="PANTHER" id="PTHR43155:SF2">
    <property type="entry name" value="CYCLIC DI-GMP PHOSPHODIESTERASE PA4108"/>
    <property type="match status" value="1"/>
</dbReference>
<reference evidence="2" key="1">
    <citation type="submission" date="2021-09" db="EMBL/GenBank/DDBJ databases">
        <title>Genome analysis of Fictibacillus sp. KIGAM418 isolated from marine sediment.</title>
        <authorList>
            <person name="Seo M.-J."/>
            <person name="Cho E.-S."/>
            <person name="Hwang C.Y."/>
        </authorList>
    </citation>
    <scope>NUCLEOTIDE SEQUENCE</scope>
    <source>
        <strain evidence="2">KIGAM418</strain>
    </source>
</reference>
<dbReference type="InterPro" id="IPR003607">
    <property type="entry name" value="HD/PDEase_dom"/>
</dbReference>
<dbReference type="Pfam" id="PF13487">
    <property type="entry name" value="HD_5"/>
    <property type="match status" value="1"/>
</dbReference>
<evidence type="ECO:0000313" key="2">
    <source>
        <dbReference type="EMBL" id="MCK6258755.1"/>
    </source>
</evidence>
<proteinExistence type="predicted"/>
<dbReference type="EMBL" id="JAIWJX010000002">
    <property type="protein sequence ID" value="MCK6258755.1"/>
    <property type="molecule type" value="Genomic_DNA"/>
</dbReference>
<sequence length="339" mass="38885">MDQVKIEIGQELLDDLYSSSNILLLRKGTVINEIHMRLLAKYNVKTIKRDSIRQKPLSEEEKVKKVYQETLSKLKEQYASIYKKEVLTSEDATCIKEAFSGLVTKDNISLIQLKEQLSQDEYLYQHSLNVGLVARKIGQMLYLSKNEQNMLAQMGIFHDVGKFKIDPAILNKPGRLTDEEFEIMKRHPQYGYNLLKEAGIPQEILLGTLMHHERLDGTGYPNKVSSHIPFLVRILSVADTFDAICSRRVYKDNRSIFFAVDELIKDARGNRLDIDVVIPFANYLMEALKKRKIPLRNGKTAEIRHVFPDRPNQPILEVEGYLPLNLKESGLTLLQVASV</sequence>
<dbReference type="PROSITE" id="PS51832">
    <property type="entry name" value="HD_GYP"/>
    <property type="match status" value="1"/>
</dbReference>